<sequence length="390" mass="43049">MNKIGTFIITVLIVASFSIAPAAYMLNDKADSMDGNVILGDYSITQEKADEISKRVVTASSIENFESIKADSIVLIDSSLIDSSNTLEYRQALANCVLEGTPVVSLDDPSVFMEDGFDIPTAFALGAAACGIYYDEVNDVTTCYSIKTNNMTEAENRLYAWADDMLVQSTELKEGVALSATNGAEPEWGSEIRSHTDIDCGSYGWAYVRTNYFEQITNSDTYRYYKAGYIFQGVPNSDSRIADINIRSDVDNLRNTQQLLIYGPTSTSGTSQVSVNLNWSVSQSGLEVGMSTTWTYSVPDLAVHDYSSFGDDLFSTSHDINEGENIGNTTTMIQPGLISSSSKSSNNGGYIVDDYYSINYCKYKAGFWPWSPWYCQDYQLYDATLRVNIP</sequence>
<dbReference type="EMBL" id="CP005934">
    <property type="protein sequence ID" value="AGN26919.1"/>
    <property type="molecule type" value="Genomic_DNA"/>
</dbReference>
<protein>
    <submittedName>
        <fullName evidence="1">Uncharacterized protein</fullName>
    </submittedName>
</protein>
<dbReference type="InParanoid" id="R9T8D4"/>
<reference evidence="1 2" key="1">
    <citation type="journal article" date="2013" name="Genome Announc.">
        <title>Genome sequence of 'Candidatus Methanomassiliicoccus intestinalis' Issoire-Mx1, a third thermoplasmatales-related methanogenic archaeon from human feces.</title>
        <authorList>
            <person name="Borrel G."/>
            <person name="Harris H.M."/>
            <person name="Parisot N."/>
            <person name="Gaci N."/>
            <person name="Tottey W."/>
            <person name="Mihajlovski A."/>
            <person name="Deane J."/>
            <person name="Gribaldo S."/>
            <person name="Bardot O."/>
            <person name="Peyretaillade E."/>
            <person name="Peyret P."/>
            <person name="O'Toole P.W."/>
            <person name="Brugere J.F."/>
        </authorList>
    </citation>
    <scope>NUCLEOTIDE SEQUENCE [LARGE SCALE GENOMIC DNA]</scope>
    <source>
        <strain evidence="1 2">Issoire-Mx1</strain>
    </source>
</reference>
<keyword evidence="2" id="KW-1185">Reference proteome</keyword>
<dbReference type="Proteomes" id="UP000014070">
    <property type="component" value="Chromosome"/>
</dbReference>
<evidence type="ECO:0000313" key="1">
    <source>
        <dbReference type="EMBL" id="AGN26919.1"/>
    </source>
</evidence>
<gene>
    <name evidence="1" type="ORF">MMINT_16180</name>
</gene>
<evidence type="ECO:0000313" key="2">
    <source>
        <dbReference type="Proteomes" id="UP000014070"/>
    </source>
</evidence>
<organism evidence="1 2">
    <name type="scientific">Methanomassiliicoccus intestinalis (strain Issoire-Mx1)</name>
    <dbReference type="NCBI Taxonomy" id="1295009"/>
    <lineage>
        <taxon>Archaea</taxon>
        <taxon>Methanobacteriati</taxon>
        <taxon>Thermoplasmatota</taxon>
        <taxon>Thermoplasmata</taxon>
        <taxon>Methanomassiliicoccales</taxon>
        <taxon>Methanomassiliicoccaceae</taxon>
        <taxon>Methanomassiliicoccus</taxon>
    </lineage>
</organism>
<dbReference type="KEGG" id="mer:MMINT_16180"/>
<dbReference type="GeneID" id="41323986"/>
<dbReference type="OrthoDB" id="88750at2157"/>
<name>R9T8D4_METII</name>
<proteinExistence type="predicted"/>
<dbReference type="HOGENOM" id="CLU_703230_0_0_2"/>
<dbReference type="RefSeq" id="WP_020449444.1">
    <property type="nucleotide sequence ID" value="NC_021353.1"/>
</dbReference>
<dbReference type="AlphaFoldDB" id="R9T8D4"/>
<accession>R9T8D4</accession>